<sequence>MEDVLISLTSVVNLIVAVINLTVAIINSRRKEKDPRSAKRKSQNTSKDF</sequence>
<gene>
    <name evidence="3" type="ORF">J8TS2_06590</name>
</gene>
<accession>A0ABQ4KEF0</accession>
<dbReference type="Proteomes" id="UP000679950">
    <property type="component" value="Unassembled WGS sequence"/>
</dbReference>
<keyword evidence="2" id="KW-0472">Membrane</keyword>
<comment type="caution">
    <text evidence="3">The sequence shown here is derived from an EMBL/GenBank/DDBJ whole genome shotgun (WGS) entry which is preliminary data.</text>
</comment>
<protein>
    <submittedName>
        <fullName evidence="3">Uncharacterized protein</fullName>
    </submittedName>
</protein>
<evidence type="ECO:0000313" key="4">
    <source>
        <dbReference type="Proteomes" id="UP000679950"/>
    </source>
</evidence>
<evidence type="ECO:0000313" key="3">
    <source>
        <dbReference type="EMBL" id="GIN56340.1"/>
    </source>
</evidence>
<keyword evidence="2" id="KW-1133">Transmembrane helix</keyword>
<organism evidence="3 4">
    <name type="scientific">Lederbergia ruris</name>
    <dbReference type="NCBI Taxonomy" id="217495"/>
    <lineage>
        <taxon>Bacteria</taxon>
        <taxon>Bacillati</taxon>
        <taxon>Bacillota</taxon>
        <taxon>Bacilli</taxon>
        <taxon>Bacillales</taxon>
        <taxon>Bacillaceae</taxon>
        <taxon>Lederbergia</taxon>
    </lineage>
</organism>
<keyword evidence="2" id="KW-0812">Transmembrane</keyword>
<proteinExistence type="predicted"/>
<keyword evidence="4" id="KW-1185">Reference proteome</keyword>
<dbReference type="RefSeq" id="WP_191967333.1">
    <property type="nucleotide sequence ID" value="NZ_BORB01000003.1"/>
</dbReference>
<evidence type="ECO:0000256" key="2">
    <source>
        <dbReference type="SAM" id="Phobius"/>
    </source>
</evidence>
<dbReference type="EMBL" id="BORB01000003">
    <property type="protein sequence ID" value="GIN56340.1"/>
    <property type="molecule type" value="Genomic_DNA"/>
</dbReference>
<feature type="region of interest" description="Disordered" evidence="1">
    <location>
        <begin position="29"/>
        <end position="49"/>
    </location>
</feature>
<name>A0ABQ4KEF0_9BACI</name>
<reference evidence="3 4" key="1">
    <citation type="submission" date="2021-03" db="EMBL/GenBank/DDBJ databases">
        <title>Antimicrobial resistance genes in bacteria isolated from Japanese honey, and their potential for conferring macrolide and lincosamide resistance in the American foulbrood pathogen Paenibacillus larvae.</title>
        <authorList>
            <person name="Okamoto M."/>
            <person name="Kumagai M."/>
            <person name="Kanamori H."/>
            <person name="Takamatsu D."/>
        </authorList>
    </citation>
    <scope>NUCLEOTIDE SEQUENCE [LARGE SCALE GENOMIC DNA]</scope>
    <source>
        <strain evidence="3 4">J8TS2</strain>
    </source>
</reference>
<evidence type="ECO:0000256" key="1">
    <source>
        <dbReference type="SAM" id="MobiDB-lite"/>
    </source>
</evidence>
<feature type="transmembrane region" description="Helical" evidence="2">
    <location>
        <begin position="6"/>
        <end position="26"/>
    </location>
</feature>